<dbReference type="AlphaFoldDB" id="A0AAD3D8C7"/>
<accession>A0AAD3D8C7</accession>
<organism evidence="2 3">
    <name type="scientific">Chaetoceros tenuissimus</name>
    <dbReference type="NCBI Taxonomy" id="426638"/>
    <lineage>
        <taxon>Eukaryota</taxon>
        <taxon>Sar</taxon>
        <taxon>Stramenopiles</taxon>
        <taxon>Ochrophyta</taxon>
        <taxon>Bacillariophyta</taxon>
        <taxon>Coscinodiscophyceae</taxon>
        <taxon>Chaetocerotophycidae</taxon>
        <taxon>Chaetocerotales</taxon>
        <taxon>Chaetocerotaceae</taxon>
        <taxon>Chaetoceros</taxon>
    </lineage>
</organism>
<evidence type="ECO:0000256" key="1">
    <source>
        <dbReference type="SAM" id="MobiDB-lite"/>
    </source>
</evidence>
<comment type="caution">
    <text evidence="2">The sequence shown here is derived from an EMBL/GenBank/DDBJ whole genome shotgun (WGS) entry which is preliminary data.</text>
</comment>
<proteinExistence type="predicted"/>
<feature type="compositionally biased region" description="Basic and acidic residues" evidence="1">
    <location>
        <begin position="119"/>
        <end position="131"/>
    </location>
</feature>
<reference evidence="2 3" key="1">
    <citation type="journal article" date="2021" name="Sci. Rep.">
        <title>The genome of the diatom Chaetoceros tenuissimus carries an ancient integrated fragment of an extant virus.</title>
        <authorList>
            <person name="Hongo Y."/>
            <person name="Kimura K."/>
            <person name="Takaki Y."/>
            <person name="Yoshida Y."/>
            <person name="Baba S."/>
            <person name="Kobayashi G."/>
            <person name="Nagasaki K."/>
            <person name="Hano T."/>
            <person name="Tomaru Y."/>
        </authorList>
    </citation>
    <scope>NUCLEOTIDE SEQUENCE [LARGE SCALE GENOMIC DNA]</scope>
    <source>
        <strain evidence="2 3">NIES-3715</strain>
    </source>
</reference>
<keyword evidence="3" id="KW-1185">Reference proteome</keyword>
<evidence type="ECO:0000313" key="2">
    <source>
        <dbReference type="EMBL" id="GFH59787.1"/>
    </source>
</evidence>
<gene>
    <name evidence="2" type="ORF">CTEN210_16263</name>
</gene>
<sequence>MAEQRSRHQKALEELEIELKIVQWHIVANDNALQAALLREKTIKQEDARMKPRLEEAKRAEKRERLKTAREDEEKKSLQLSYDERILLEKEDSKVASLDMDRRERASKMVLESKEMIHERMQIKSRREYTRSVRTARSSKPTSGSNSPKKAFTPADFDNFIPIETKESKTALEKLEEIRKDVVKQRNCRE</sequence>
<evidence type="ECO:0000313" key="3">
    <source>
        <dbReference type="Proteomes" id="UP001054902"/>
    </source>
</evidence>
<protein>
    <submittedName>
        <fullName evidence="2">Uncharacterized protein</fullName>
    </submittedName>
</protein>
<dbReference type="EMBL" id="BLLK01000069">
    <property type="protein sequence ID" value="GFH59787.1"/>
    <property type="molecule type" value="Genomic_DNA"/>
</dbReference>
<feature type="region of interest" description="Disordered" evidence="1">
    <location>
        <begin position="45"/>
        <end position="76"/>
    </location>
</feature>
<feature type="region of interest" description="Disordered" evidence="1">
    <location>
        <begin position="119"/>
        <end position="155"/>
    </location>
</feature>
<name>A0AAD3D8C7_9STRA</name>
<dbReference type="Proteomes" id="UP001054902">
    <property type="component" value="Unassembled WGS sequence"/>
</dbReference>
<feature type="compositionally biased region" description="Polar residues" evidence="1">
    <location>
        <begin position="132"/>
        <end position="148"/>
    </location>
</feature>